<dbReference type="Proteomes" id="UP000821845">
    <property type="component" value="Chromosome 8"/>
</dbReference>
<sequence length="864" mass="98475">MTAAAASSTLMAFWNWAFDHGGPHDENSAAGDGRAIRLASINGESSVGCIAAVNPEDSEATQAVVESDGVVSAPTRHVGVVAPRRAQDEELRSLYFQDGKRRIDFVLAYQKAEDSVAENYRRVFEDNLLKEGLDLELEDATTSRDGKTNFLKIHAPWKVLVKYAEKLHLRMPIKRRGKVVAFPTVTVAKGEKPVLPDLKYLENESTEVENDGKPNALEALWAKLWTPFPYNKELIPDETQYFNAEFVRQREHMRYFGEKTGLYFAWLGFYTSMLFLPAVVGVMTTLYGIFEMATNTPTAETCDPNIAGSFVLCPGCKKRCTYDYLYTKCTFSKASDTFLSRQIVYMFDNPATVGFSIFMALWATIFIELWKRRQCVLGWEWNLADIDTLTDVVNPEYEAKATVYKLNPVTMRYEPYVPFWEKIIRISGANSVVLFMLCLVICTVFGIIAYRIILVALLSRDQNWRALAHVTTAVTASMLNLVIILLMNRVYSRIATRLTDIERPRTQREYEDSFTFKMFLFTFLNTYSSLIYIAFFKGRFSGHPGKEGTLFGYSLDKCEGGCLYEVCVQLAIVMVGKQVINNIQEIGQPLVMNWWRSWRRDHMTRDSGDRRGSVTRWEADYVLAQWHTLSLFDEYLEMAIQFGFVTLFVAAFPLAPLFALLNNIVEIRLDAYKYTSQMRRPLAERVPNIGAWQVILKGVSVFAVICNAFLIAYTSDFIPRMLYRMVHSKSHSLRGFVNFTLSSFDTSDFDDETRPDNATLDGVIVRQCRYLDYREPPGSDSEYQLTLTYWHIFAARLFFVVVFEHVVFFITGLVAALIPDVPRSVQQRIKREQIVAQDIIAGLDSGQQSQPRRGSRSGSSARSN</sequence>
<accession>A0ACB7RQL9</accession>
<name>A0ACB7RQL9_HYAAI</name>
<dbReference type="EMBL" id="CM023488">
    <property type="protein sequence ID" value="KAH6923688.1"/>
    <property type="molecule type" value="Genomic_DNA"/>
</dbReference>
<evidence type="ECO:0000313" key="1">
    <source>
        <dbReference type="EMBL" id="KAH6923688.1"/>
    </source>
</evidence>
<reference evidence="1" key="1">
    <citation type="submission" date="2020-05" db="EMBL/GenBank/DDBJ databases">
        <title>Large-scale comparative analyses of tick genomes elucidate their genetic diversity and vector capacities.</title>
        <authorList>
            <person name="Jia N."/>
            <person name="Wang J."/>
            <person name="Shi W."/>
            <person name="Du L."/>
            <person name="Sun Y."/>
            <person name="Zhan W."/>
            <person name="Jiang J."/>
            <person name="Wang Q."/>
            <person name="Zhang B."/>
            <person name="Ji P."/>
            <person name="Sakyi L.B."/>
            <person name="Cui X."/>
            <person name="Yuan T."/>
            <person name="Jiang B."/>
            <person name="Yang W."/>
            <person name="Lam T.T.-Y."/>
            <person name="Chang Q."/>
            <person name="Ding S."/>
            <person name="Wang X."/>
            <person name="Zhu J."/>
            <person name="Ruan X."/>
            <person name="Zhao L."/>
            <person name="Wei J."/>
            <person name="Que T."/>
            <person name="Du C."/>
            <person name="Cheng J."/>
            <person name="Dai P."/>
            <person name="Han X."/>
            <person name="Huang E."/>
            <person name="Gao Y."/>
            <person name="Liu J."/>
            <person name="Shao H."/>
            <person name="Ye R."/>
            <person name="Li L."/>
            <person name="Wei W."/>
            <person name="Wang X."/>
            <person name="Wang C."/>
            <person name="Yang T."/>
            <person name="Huo Q."/>
            <person name="Li W."/>
            <person name="Guo W."/>
            <person name="Chen H."/>
            <person name="Zhou L."/>
            <person name="Ni X."/>
            <person name="Tian J."/>
            <person name="Zhou Y."/>
            <person name="Sheng Y."/>
            <person name="Liu T."/>
            <person name="Pan Y."/>
            <person name="Xia L."/>
            <person name="Li J."/>
            <person name="Zhao F."/>
            <person name="Cao W."/>
        </authorList>
    </citation>
    <scope>NUCLEOTIDE SEQUENCE</scope>
    <source>
        <strain evidence="1">Hyas-2018</strain>
    </source>
</reference>
<protein>
    <submittedName>
        <fullName evidence="1">Uncharacterized protein</fullName>
    </submittedName>
</protein>
<evidence type="ECO:0000313" key="2">
    <source>
        <dbReference type="Proteomes" id="UP000821845"/>
    </source>
</evidence>
<comment type="caution">
    <text evidence="1">The sequence shown here is derived from an EMBL/GenBank/DDBJ whole genome shotgun (WGS) entry which is preliminary data.</text>
</comment>
<gene>
    <name evidence="1" type="ORF">HPB50_005150</name>
</gene>
<keyword evidence="2" id="KW-1185">Reference proteome</keyword>
<proteinExistence type="predicted"/>
<organism evidence="1 2">
    <name type="scientific">Hyalomma asiaticum</name>
    <name type="common">Tick</name>
    <dbReference type="NCBI Taxonomy" id="266040"/>
    <lineage>
        <taxon>Eukaryota</taxon>
        <taxon>Metazoa</taxon>
        <taxon>Ecdysozoa</taxon>
        <taxon>Arthropoda</taxon>
        <taxon>Chelicerata</taxon>
        <taxon>Arachnida</taxon>
        <taxon>Acari</taxon>
        <taxon>Parasitiformes</taxon>
        <taxon>Ixodida</taxon>
        <taxon>Ixodoidea</taxon>
        <taxon>Ixodidae</taxon>
        <taxon>Hyalomminae</taxon>
        <taxon>Hyalomma</taxon>
    </lineage>
</organism>